<sequence length="496" mass="54433">MRFQLPLTFVLSLVALALANSPDQGTTDTDGDVICHGTLCYPKVFTATHEFQPVYDDQEVPPGLHYRMDVSTGVKTAKINVPDSPEEEQKMAAVEIDPTTGQAVTGDIVLVDSEVSTDESANTESANPDTPPSDAAPADSFPETVKLQFEQEATFDAPDPAESIKPHKQHTNESPAFTQLTDALAHHPHLTPEDLSATLQALDDLAHELYWGVQIATPGPLSALIQILTTYLDNDLRAQAAIVLGSAMSNNPTAIKGVGEVGMVEIFLRILGEERIGTDEEKAKEQRVKLRVLFALDKAVKSHATKSHFLRNGGIKTLERLFSNPITTPAVKGRIATFLDDNFLNRDMIKEKDLESKTIPRKIVGLEGFCELFEKELVEGKSGDVREKVLGAYTGIVEVGKGGCGEGGADFKKWLQEVYAEDEEKEEWLERAGKVILGLGKTAQEKAEEVKEKVEETVEEIKETAEKAAEVVEEKVEEVKEKAEEKVEEVKEKMDL</sequence>
<evidence type="ECO:0000256" key="3">
    <source>
        <dbReference type="ARBA" id="ARBA00015352"/>
    </source>
</evidence>
<dbReference type="GO" id="GO:0015031">
    <property type="term" value="P:protein transport"/>
    <property type="evidence" value="ECO:0007669"/>
    <property type="project" value="UniProtKB-KW"/>
</dbReference>
<dbReference type="PANTHER" id="PTHR19316">
    <property type="entry name" value="PROTEIN FOLDING REGULATOR"/>
    <property type="match status" value="1"/>
</dbReference>
<dbReference type="STRING" id="1160509.A0A3N4HXP5"/>
<dbReference type="Proteomes" id="UP000275078">
    <property type="component" value="Unassembled WGS sequence"/>
</dbReference>
<dbReference type="InterPro" id="IPR016024">
    <property type="entry name" value="ARM-type_fold"/>
</dbReference>
<evidence type="ECO:0000313" key="12">
    <source>
        <dbReference type="EMBL" id="RPA77937.1"/>
    </source>
</evidence>
<evidence type="ECO:0000313" key="13">
    <source>
        <dbReference type="Proteomes" id="UP000275078"/>
    </source>
</evidence>
<dbReference type="Gene3D" id="1.25.10.10">
    <property type="entry name" value="Leucine-rich Repeat Variant"/>
    <property type="match status" value="1"/>
</dbReference>
<comment type="subunit">
    <text evidence="2">Interacts with KAR2.</text>
</comment>
<feature type="compositionally biased region" description="Low complexity" evidence="10">
    <location>
        <begin position="125"/>
        <end position="140"/>
    </location>
</feature>
<feature type="coiled-coil region" evidence="9">
    <location>
        <begin position="440"/>
        <end position="496"/>
    </location>
</feature>
<keyword evidence="4" id="KW-0813">Transport</keyword>
<dbReference type="PANTHER" id="PTHR19316:SF34">
    <property type="entry name" value="NUCLEOTIDE EXCHANGE FACTOR SIL1"/>
    <property type="match status" value="1"/>
</dbReference>
<evidence type="ECO:0000256" key="4">
    <source>
        <dbReference type="ARBA" id="ARBA00022448"/>
    </source>
</evidence>
<dbReference type="InterPro" id="IPR050693">
    <property type="entry name" value="Hsp70_NEF-Inhibitors"/>
</dbReference>
<name>A0A3N4HXP5_ASCIM</name>
<dbReference type="GO" id="GO:0005783">
    <property type="term" value="C:endoplasmic reticulum"/>
    <property type="evidence" value="ECO:0007669"/>
    <property type="project" value="InterPro"/>
</dbReference>
<reference evidence="12 13" key="1">
    <citation type="journal article" date="2018" name="Nat. Ecol. Evol.">
        <title>Pezizomycetes genomes reveal the molecular basis of ectomycorrhizal truffle lifestyle.</title>
        <authorList>
            <person name="Murat C."/>
            <person name="Payen T."/>
            <person name="Noel B."/>
            <person name="Kuo A."/>
            <person name="Morin E."/>
            <person name="Chen J."/>
            <person name="Kohler A."/>
            <person name="Krizsan K."/>
            <person name="Balestrini R."/>
            <person name="Da Silva C."/>
            <person name="Montanini B."/>
            <person name="Hainaut M."/>
            <person name="Levati E."/>
            <person name="Barry K.W."/>
            <person name="Belfiori B."/>
            <person name="Cichocki N."/>
            <person name="Clum A."/>
            <person name="Dockter R.B."/>
            <person name="Fauchery L."/>
            <person name="Guy J."/>
            <person name="Iotti M."/>
            <person name="Le Tacon F."/>
            <person name="Lindquist E.A."/>
            <person name="Lipzen A."/>
            <person name="Malagnac F."/>
            <person name="Mello A."/>
            <person name="Molinier V."/>
            <person name="Miyauchi S."/>
            <person name="Poulain J."/>
            <person name="Riccioni C."/>
            <person name="Rubini A."/>
            <person name="Sitrit Y."/>
            <person name="Splivallo R."/>
            <person name="Traeger S."/>
            <person name="Wang M."/>
            <person name="Zifcakova L."/>
            <person name="Wipf D."/>
            <person name="Zambonelli A."/>
            <person name="Paolocci F."/>
            <person name="Nowrousian M."/>
            <person name="Ottonello S."/>
            <person name="Baldrian P."/>
            <person name="Spatafora J.W."/>
            <person name="Henrissat B."/>
            <person name="Nagy L.G."/>
            <person name="Aury J.M."/>
            <person name="Wincker P."/>
            <person name="Grigoriev I.V."/>
            <person name="Bonfante P."/>
            <person name="Martin F.M."/>
        </authorList>
    </citation>
    <scope>NUCLEOTIDE SEQUENCE [LARGE SCALE GENOMIC DNA]</scope>
    <source>
        <strain evidence="12 13">RN42</strain>
    </source>
</reference>
<proteinExistence type="inferred from homology"/>
<dbReference type="Pfam" id="PF16782">
    <property type="entry name" value="SIL1"/>
    <property type="match status" value="1"/>
</dbReference>
<evidence type="ECO:0000256" key="2">
    <source>
        <dbReference type="ARBA" id="ARBA00011799"/>
    </source>
</evidence>
<evidence type="ECO:0000256" key="9">
    <source>
        <dbReference type="SAM" id="Coils"/>
    </source>
</evidence>
<dbReference type="InterPro" id="IPR011989">
    <property type="entry name" value="ARM-like"/>
</dbReference>
<evidence type="ECO:0000256" key="11">
    <source>
        <dbReference type="SAM" id="SignalP"/>
    </source>
</evidence>
<protein>
    <recommendedName>
        <fullName evidence="3">Nucleotide exchange factor SIL1</fullName>
    </recommendedName>
</protein>
<evidence type="ECO:0000256" key="10">
    <source>
        <dbReference type="SAM" id="MobiDB-lite"/>
    </source>
</evidence>
<evidence type="ECO:0000256" key="7">
    <source>
        <dbReference type="ARBA" id="ARBA00022927"/>
    </source>
</evidence>
<evidence type="ECO:0000256" key="6">
    <source>
        <dbReference type="ARBA" id="ARBA00022824"/>
    </source>
</evidence>
<dbReference type="SUPFAM" id="SSF48371">
    <property type="entry name" value="ARM repeat"/>
    <property type="match status" value="1"/>
</dbReference>
<keyword evidence="9" id="KW-0175">Coiled coil</keyword>
<dbReference type="InterPro" id="IPR031884">
    <property type="entry name" value="Sil1_fungi"/>
</dbReference>
<accession>A0A3N4HXP5</accession>
<feature type="signal peptide" evidence="11">
    <location>
        <begin position="1"/>
        <end position="19"/>
    </location>
</feature>
<keyword evidence="6" id="KW-0256">Endoplasmic reticulum</keyword>
<feature type="region of interest" description="Disordered" evidence="10">
    <location>
        <begin position="115"/>
        <end position="140"/>
    </location>
</feature>
<dbReference type="OrthoDB" id="448649at2759"/>
<dbReference type="EMBL" id="ML119718">
    <property type="protein sequence ID" value="RPA77937.1"/>
    <property type="molecule type" value="Genomic_DNA"/>
</dbReference>
<keyword evidence="13" id="KW-1185">Reference proteome</keyword>
<comment type="similarity">
    <text evidence="1">Belongs to the SIL1 family.</text>
</comment>
<dbReference type="GO" id="GO:0000774">
    <property type="term" value="F:adenyl-nucleotide exchange factor activity"/>
    <property type="evidence" value="ECO:0007669"/>
    <property type="project" value="InterPro"/>
</dbReference>
<evidence type="ECO:0000256" key="8">
    <source>
        <dbReference type="ARBA" id="ARBA00023010"/>
    </source>
</evidence>
<evidence type="ECO:0000256" key="1">
    <source>
        <dbReference type="ARBA" id="ARBA00010588"/>
    </source>
</evidence>
<gene>
    <name evidence="12" type="ORF">BJ508DRAFT_416767</name>
</gene>
<dbReference type="AlphaFoldDB" id="A0A3N4HXP5"/>
<feature type="chain" id="PRO_5018228090" description="Nucleotide exchange factor SIL1" evidence="11">
    <location>
        <begin position="20"/>
        <end position="496"/>
    </location>
</feature>
<keyword evidence="7" id="KW-0653">Protein transport</keyword>
<evidence type="ECO:0000256" key="5">
    <source>
        <dbReference type="ARBA" id="ARBA00022729"/>
    </source>
</evidence>
<keyword evidence="8" id="KW-0811">Translocation</keyword>
<organism evidence="12 13">
    <name type="scientific">Ascobolus immersus RN42</name>
    <dbReference type="NCBI Taxonomy" id="1160509"/>
    <lineage>
        <taxon>Eukaryota</taxon>
        <taxon>Fungi</taxon>
        <taxon>Dikarya</taxon>
        <taxon>Ascomycota</taxon>
        <taxon>Pezizomycotina</taxon>
        <taxon>Pezizomycetes</taxon>
        <taxon>Pezizales</taxon>
        <taxon>Ascobolaceae</taxon>
        <taxon>Ascobolus</taxon>
    </lineage>
</organism>
<keyword evidence="5 11" id="KW-0732">Signal</keyword>